<comment type="cofactor">
    <cofactor evidence="1">
        <name>Mg(2+)</name>
        <dbReference type="ChEBI" id="CHEBI:18420"/>
    </cofactor>
</comment>
<evidence type="ECO:0000256" key="2">
    <source>
        <dbReference type="ARBA" id="ARBA00010231"/>
    </source>
</evidence>
<keyword evidence="13" id="KW-1185">Reference proteome</keyword>
<dbReference type="InterPro" id="IPR016066">
    <property type="entry name" value="A-D-PHexomutase_CS"/>
</dbReference>
<dbReference type="Pfam" id="PF00408">
    <property type="entry name" value="PGM_PMM_IV"/>
    <property type="match status" value="1"/>
</dbReference>
<evidence type="ECO:0000259" key="11">
    <source>
        <dbReference type="Pfam" id="PF02880"/>
    </source>
</evidence>
<dbReference type="InterPro" id="IPR005844">
    <property type="entry name" value="A-D-PHexomutase_a/b/a-I"/>
</dbReference>
<feature type="domain" description="Alpha-D-phosphohexomutase C-terminal" evidence="8">
    <location>
        <begin position="438"/>
        <end position="485"/>
    </location>
</feature>
<feature type="domain" description="Alpha-D-phosphohexomutase alpha/beta/alpha" evidence="11">
    <location>
        <begin position="281"/>
        <end position="399"/>
    </location>
</feature>
<evidence type="ECO:0000259" key="10">
    <source>
        <dbReference type="Pfam" id="PF02879"/>
    </source>
</evidence>
<dbReference type="GO" id="GO:0009252">
    <property type="term" value="P:peptidoglycan biosynthetic process"/>
    <property type="evidence" value="ECO:0007669"/>
    <property type="project" value="TreeGrafter"/>
</dbReference>
<keyword evidence="5 7" id="KW-0460">Magnesium</keyword>
<keyword evidence="6" id="KW-0413">Isomerase</keyword>
<dbReference type="InterPro" id="IPR005843">
    <property type="entry name" value="A-D-PHexomutase_C"/>
</dbReference>
<dbReference type="SUPFAM" id="SSF55957">
    <property type="entry name" value="Phosphoglucomutase, C-terminal domain"/>
    <property type="match status" value="1"/>
</dbReference>
<dbReference type="GO" id="GO:0006048">
    <property type="term" value="P:UDP-N-acetylglucosamine biosynthetic process"/>
    <property type="evidence" value="ECO:0007669"/>
    <property type="project" value="TreeGrafter"/>
</dbReference>
<dbReference type="InterPro" id="IPR036900">
    <property type="entry name" value="A-D-PHexomutase_C_sf"/>
</dbReference>
<dbReference type="GO" id="GO:0000287">
    <property type="term" value="F:magnesium ion binding"/>
    <property type="evidence" value="ECO:0007669"/>
    <property type="project" value="InterPro"/>
</dbReference>
<dbReference type="PANTHER" id="PTHR42946:SF1">
    <property type="entry name" value="PHOSPHOGLUCOMUTASE (ALPHA-D-GLUCOSE-1,6-BISPHOSPHATE-DEPENDENT)"/>
    <property type="match status" value="1"/>
</dbReference>
<reference evidence="12" key="1">
    <citation type="journal article" date="2021" name="Arch. Microbiol.">
        <title>Methyloradius palustris gen. nov., sp. nov., a methanol-oxidizing bacterium isolated from snow.</title>
        <authorList>
            <person name="Miyadera T."/>
            <person name="Kojima H."/>
            <person name="Fukui M."/>
        </authorList>
    </citation>
    <scope>NUCLEOTIDE SEQUENCE</scope>
    <source>
        <strain evidence="12">Zm11</strain>
    </source>
</reference>
<dbReference type="Gene3D" id="3.40.120.10">
    <property type="entry name" value="Alpha-D-Glucose-1,6-Bisphosphate, subunit A, domain 3"/>
    <property type="match status" value="3"/>
</dbReference>
<name>A0A8D5G6P1_9PROT</name>
<dbReference type="GO" id="GO:0008966">
    <property type="term" value="F:phosphoglucosamine mutase activity"/>
    <property type="evidence" value="ECO:0007669"/>
    <property type="project" value="TreeGrafter"/>
</dbReference>
<evidence type="ECO:0000256" key="1">
    <source>
        <dbReference type="ARBA" id="ARBA00001946"/>
    </source>
</evidence>
<comment type="similarity">
    <text evidence="2 7">Belongs to the phosphohexose mutase family.</text>
</comment>
<dbReference type="Proteomes" id="UP000826722">
    <property type="component" value="Chromosome"/>
</dbReference>
<dbReference type="Pfam" id="PF02880">
    <property type="entry name" value="PGM_PMM_III"/>
    <property type="match status" value="1"/>
</dbReference>
<keyword evidence="4 7" id="KW-0479">Metal-binding</keyword>
<dbReference type="AlphaFoldDB" id="A0A8D5G6P1"/>
<dbReference type="GO" id="GO:0005829">
    <property type="term" value="C:cytosol"/>
    <property type="evidence" value="ECO:0007669"/>
    <property type="project" value="TreeGrafter"/>
</dbReference>
<protein>
    <submittedName>
        <fullName evidence="12">Phosphomannomutase</fullName>
    </submittedName>
</protein>
<dbReference type="Pfam" id="PF02879">
    <property type="entry name" value="PGM_PMM_II"/>
    <property type="match status" value="1"/>
</dbReference>
<feature type="domain" description="Alpha-D-phosphohexomutase alpha/beta/alpha" evidence="10">
    <location>
        <begin position="181"/>
        <end position="274"/>
    </location>
</feature>
<gene>
    <name evidence="12" type="ORF">ZMTM_05200</name>
</gene>
<dbReference type="GO" id="GO:0004615">
    <property type="term" value="F:phosphomannomutase activity"/>
    <property type="evidence" value="ECO:0007669"/>
    <property type="project" value="TreeGrafter"/>
</dbReference>
<dbReference type="Gene3D" id="3.30.310.50">
    <property type="entry name" value="Alpha-D-phosphohexomutase, C-terminal domain"/>
    <property type="match status" value="1"/>
</dbReference>
<dbReference type="PROSITE" id="PS00710">
    <property type="entry name" value="PGM_PMM"/>
    <property type="match status" value="1"/>
</dbReference>
<dbReference type="Pfam" id="PF02878">
    <property type="entry name" value="PGM_PMM_I"/>
    <property type="match status" value="1"/>
</dbReference>
<dbReference type="SUPFAM" id="SSF53738">
    <property type="entry name" value="Phosphoglucomutase, first 3 domains"/>
    <property type="match status" value="2"/>
</dbReference>
<evidence type="ECO:0000259" key="9">
    <source>
        <dbReference type="Pfam" id="PF02878"/>
    </source>
</evidence>
<dbReference type="PANTHER" id="PTHR42946">
    <property type="entry name" value="PHOSPHOHEXOSE MUTASE"/>
    <property type="match status" value="1"/>
</dbReference>
<dbReference type="EMBL" id="AP024110">
    <property type="protein sequence ID" value="BCM24261.1"/>
    <property type="molecule type" value="Genomic_DNA"/>
</dbReference>
<accession>A0A8D5G6P1</accession>
<proteinExistence type="inferred from homology"/>
<dbReference type="CDD" id="cd03088">
    <property type="entry name" value="ManB"/>
    <property type="match status" value="1"/>
</dbReference>
<feature type="domain" description="Alpha-D-phosphohexomutase alpha/beta/alpha" evidence="9">
    <location>
        <begin position="33"/>
        <end position="156"/>
    </location>
</feature>
<evidence type="ECO:0000256" key="5">
    <source>
        <dbReference type="ARBA" id="ARBA00022842"/>
    </source>
</evidence>
<evidence type="ECO:0000256" key="4">
    <source>
        <dbReference type="ARBA" id="ARBA00022723"/>
    </source>
</evidence>
<dbReference type="GO" id="GO:0005975">
    <property type="term" value="P:carbohydrate metabolic process"/>
    <property type="evidence" value="ECO:0007669"/>
    <property type="project" value="InterPro"/>
</dbReference>
<dbReference type="InterPro" id="IPR050060">
    <property type="entry name" value="Phosphoglucosamine_mutase"/>
</dbReference>
<dbReference type="InterPro" id="IPR016055">
    <property type="entry name" value="A-D-PHexomutase_a/b/a-I/II/III"/>
</dbReference>
<dbReference type="RefSeq" id="WP_221764807.1">
    <property type="nucleotide sequence ID" value="NZ_AP024110.1"/>
</dbReference>
<evidence type="ECO:0000256" key="7">
    <source>
        <dbReference type="RuleBase" id="RU004326"/>
    </source>
</evidence>
<evidence type="ECO:0000259" key="8">
    <source>
        <dbReference type="Pfam" id="PF00408"/>
    </source>
</evidence>
<dbReference type="KEGG" id="mpau:ZMTM_05200"/>
<evidence type="ECO:0000313" key="12">
    <source>
        <dbReference type="EMBL" id="BCM24261.1"/>
    </source>
</evidence>
<evidence type="ECO:0000256" key="3">
    <source>
        <dbReference type="ARBA" id="ARBA00022553"/>
    </source>
</evidence>
<sequence length="495" mass="54423">MCGLVTENEIYLNRINEVKLNTLKHYVEKSGVGFGTSGARGLVTALTEEICVAYTSAFLKIVAKLFDFERVAIGVDLRPSSIDIAGSCAKAIQNMGYQVDFCGDVSTPTLALYAQQKSMPAIMVTGSHIPFDRNGLKFYRPDGEITKADELAMLAAEIEPLNDIDYLGLPSVNPDAVLAYEQRYLEFFPKDVLQGLNLGLYEHSSVARDSLKRILERLGAQVTSLGRTDIFVPIDTEAVSAEDVVRGQNWSRQYGFDSIISTDGDGDRPLMSDEFGNWLRGDIVGLLTARYLGAKNLAVPVSCNTAIELSGAFDQVVRTRIGSPYVIAAMQKLENETNDIAGFEANGGFLLGSKLIMNHRAISALPTRDCVLPILAVLAASRQSENKISYLVRDIPQRYTASDRIQEFSTETSRLFIGKWAKNPALFMAEVLDDYGLPVNQDETDGLRFTFANGLVIHLRPSGNAPELRCYCESSTAQEVESVTQIVLLKIKELQ</sequence>
<dbReference type="InterPro" id="IPR005846">
    <property type="entry name" value="A-D-PHexomutase_a/b/a-III"/>
</dbReference>
<evidence type="ECO:0000313" key="13">
    <source>
        <dbReference type="Proteomes" id="UP000826722"/>
    </source>
</evidence>
<organism evidence="12 13">
    <name type="scientific">Methyloradius palustris</name>
    <dbReference type="NCBI Taxonomy" id="2778876"/>
    <lineage>
        <taxon>Bacteria</taxon>
        <taxon>Pseudomonadati</taxon>
        <taxon>Pseudomonadota</taxon>
        <taxon>Betaproteobacteria</taxon>
        <taxon>Nitrosomonadales</taxon>
        <taxon>Methylophilaceae</taxon>
        <taxon>Methyloradius</taxon>
    </lineage>
</organism>
<dbReference type="InterPro" id="IPR005845">
    <property type="entry name" value="A-D-PHexomutase_a/b/a-II"/>
</dbReference>
<keyword evidence="3" id="KW-0597">Phosphoprotein</keyword>
<evidence type="ECO:0000256" key="6">
    <source>
        <dbReference type="ARBA" id="ARBA00023235"/>
    </source>
</evidence>